<evidence type="ECO:0000313" key="2">
    <source>
        <dbReference type="Proteomes" id="UP001459277"/>
    </source>
</evidence>
<keyword evidence="2" id="KW-1185">Reference proteome</keyword>
<name>A0AAW2DFH3_9ROSI</name>
<dbReference type="AlphaFoldDB" id="A0AAW2DFH3"/>
<protein>
    <submittedName>
        <fullName evidence="1">Uncharacterized protein</fullName>
    </submittedName>
</protein>
<reference evidence="1 2" key="1">
    <citation type="submission" date="2024-01" db="EMBL/GenBank/DDBJ databases">
        <title>A telomere-to-telomere, gap-free genome of sweet tea (Lithocarpus litseifolius).</title>
        <authorList>
            <person name="Zhou J."/>
        </authorList>
    </citation>
    <scope>NUCLEOTIDE SEQUENCE [LARGE SCALE GENOMIC DNA]</scope>
    <source>
        <strain evidence="1">Zhou-2022a</strain>
        <tissue evidence="1">Leaf</tissue>
    </source>
</reference>
<proteinExistence type="predicted"/>
<evidence type="ECO:0000313" key="1">
    <source>
        <dbReference type="EMBL" id="KAL0008443.1"/>
    </source>
</evidence>
<organism evidence="1 2">
    <name type="scientific">Lithocarpus litseifolius</name>
    <dbReference type="NCBI Taxonomy" id="425828"/>
    <lineage>
        <taxon>Eukaryota</taxon>
        <taxon>Viridiplantae</taxon>
        <taxon>Streptophyta</taxon>
        <taxon>Embryophyta</taxon>
        <taxon>Tracheophyta</taxon>
        <taxon>Spermatophyta</taxon>
        <taxon>Magnoliopsida</taxon>
        <taxon>eudicotyledons</taxon>
        <taxon>Gunneridae</taxon>
        <taxon>Pentapetalae</taxon>
        <taxon>rosids</taxon>
        <taxon>fabids</taxon>
        <taxon>Fagales</taxon>
        <taxon>Fagaceae</taxon>
        <taxon>Lithocarpus</taxon>
    </lineage>
</organism>
<dbReference type="Proteomes" id="UP001459277">
    <property type="component" value="Unassembled WGS sequence"/>
</dbReference>
<sequence length="62" mass="7396">MEGEKKINERINEMEEMIKRARKMEDLIDHQSLSLFLDVRLPPKFKMPTSDKFDRTGCPKSR</sequence>
<comment type="caution">
    <text evidence="1">The sequence shown here is derived from an EMBL/GenBank/DDBJ whole genome shotgun (WGS) entry which is preliminary data.</text>
</comment>
<gene>
    <name evidence="1" type="ORF">SO802_009945</name>
</gene>
<accession>A0AAW2DFH3</accession>
<dbReference type="EMBL" id="JAZDWU010000003">
    <property type="protein sequence ID" value="KAL0008443.1"/>
    <property type="molecule type" value="Genomic_DNA"/>
</dbReference>